<organism evidence="3 4">
    <name type="scientific">Mya arenaria</name>
    <name type="common">Soft-shell clam</name>
    <dbReference type="NCBI Taxonomy" id="6604"/>
    <lineage>
        <taxon>Eukaryota</taxon>
        <taxon>Metazoa</taxon>
        <taxon>Spiralia</taxon>
        <taxon>Lophotrochozoa</taxon>
        <taxon>Mollusca</taxon>
        <taxon>Bivalvia</taxon>
        <taxon>Autobranchia</taxon>
        <taxon>Heteroconchia</taxon>
        <taxon>Euheterodonta</taxon>
        <taxon>Imparidentia</taxon>
        <taxon>Neoheterodontei</taxon>
        <taxon>Myida</taxon>
        <taxon>Myoidea</taxon>
        <taxon>Myidae</taxon>
        <taxon>Mya</taxon>
    </lineage>
</organism>
<keyword evidence="4" id="KW-1185">Reference proteome</keyword>
<protein>
    <submittedName>
        <fullName evidence="3">Uncharacterized protein</fullName>
    </submittedName>
</protein>
<evidence type="ECO:0000256" key="1">
    <source>
        <dbReference type="SAM" id="Coils"/>
    </source>
</evidence>
<name>A0ABY7FTR9_MYAAR</name>
<feature type="coiled-coil region" evidence="1">
    <location>
        <begin position="146"/>
        <end position="173"/>
    </location>
</feature>
<proteinExistence type="predicted"/>
<keyword evidence="1" id="KW-0175">Coiled coil</keyword>
<accession>A0ABY7FTR9</accession>
<dbReference type="Proteomes" id="UP001164746">
    <property type="component" value="Chromosome 14"/>
</dbReference>
<dbReference type="EMBL" id="CP111025">
    <property type="protein sequence ID" value="WAR25615.1"/>
    <property type="molecule type" value="Genomic_DNA"/>
</dbReference>
<sequence length="427" mass="47568">YIDYCFDGVSSGASIFLLSSLLFGVSFCHSKTLGTASGLKRLLFGVQLSILKREPKEEGKRNSSFTAAMKRDVIDYKRIYSVGRTESSGEDITGGASASSAGVVPLFAWPGKICLHSDVNGDGESLKTKLKTDLEDEKGSESDGEVAVMLDKLEQLEREERRLRRQKEKEELRLPKLSTADLQDECGSRVRKHRSSKKSGIKAKSADKVKHTQKYPHSQLRYEFVTQNIEFENLTFSLFVAGELEIISDLTLTSTERNGRINYFEGDRIRGEKNRAIKNLLSKTKETWKYKNYKGVEEFPIQCKAIIGPFKGNPFSSNLLISTFNSVPKQTIDEKRVILDLCSVTGCAVNDFVLKDCYLGDEVSLVFPKDDDFVQLVMMKGNEALISSAQICQRVTNAIAFIMLMLGAAIVNYLNDLAGVEKPAEAV</sequence>
<evidence type="ECO:0000256" key="2">
    <source>
        <dbReference type="SAM" id="MobiDB-lite"/>
    </source>
</evidence>
<feature type="region of interest" description="Disordered" evidence="2">
    <location>
        <begin position="184"/>
        <end position="212"/>
    </location>
</feature>
<reference evidence="3" key="1">
    <citation type="submission" date="2022-11" db="EMBL/GenBank/DDBJ databases">
        <title>Centuries of genome instability and evolution in soft-shell clam transmissible cancer (bioRxiv).</title>
        <authorList>
            <person name="Hart S.F.M."/>
            <person name="Yonemitsu M.A."/>
            <person name="Giersch R.M."/>
            <person name="Beal B.F."/>
            <person name="Arriagada G."/>
            <person name="Davis B.W."/>
            <person name="Ostrander E.A."/>
            <person name="Goff S.P."/>
            <person name="Metzger M.J."/>
        </authorList>
    </citation>
    <scope>NUCLEOTIDE SEQUENCE</scope>
    <source>
        <strain evidence="3">MELC-2E11</strain>
        <tissue evidence="3">Siphon/mantle</tissue>
    </source>
</reference>
<feature type="non-terminal residue" evidence="3">
    <location>
        <position position="427"/>
    </location>
</feature>
<feature type="compositionally biased region" description="Basic residues" evidence="2">
    <location>
        <begin position="189"/>
        <end position="201"/>
    </location>
</feature>
<evidence type="ECO:0000313" key="3">
    <source>
        <dbReference type="EMBL" id="WAR25615.1"/>
    </source>
</evidence>
<evidence type="ECO:0000313" key="4">
    <source>
        <dbReference type="Proteomes" id="UP001164746"/>
    </source>
</evidence>
<gene>
    <name evidence="3" type="ORF">MAR_011319</name>
</gene>